<evidence type="ECO:0000256" key="4">
    <source>
        <dbReference type="ARBA" id="ARBA00022692"/>
    </source>
</evidence>
<dbReference type="Gene3D" id="2.30.30.60">
    <property type="match status" value="1"/>
</dbReference>
<dbReference type="InterPro" id="IPR049278">
    <property type="entry name" value="MS_channel_C"/>
</dbReference>
<feature type="domain" description="Mechanosensitive ion channel MscS" evidence="8">
    <location>
        <begin position="114"/>
        <end position="177"/>
    </location>
</feature>
<evidence type="ECO:0000256" key="3">
    <source>
        <dbReference type="ARBA" id="ARBA00022475"/>
    </source>
</evidence>
<dbReference type="Gene3D" id="3.30.70.100">
    <property type="match status" value="1"/>
</dbReference>
<dbReference type="InterPro" id="IPR010920">
    <property type="entry name" value="LSM_dom_sf"/>
</dbReference>
<accession>A0A7S8FG64</accession>
<feature type="domain" description="Mechanosensitive ion channel transmembrane helices 2/3" evidence="10">
    <location>
        <begin position="72"/>
        <end position="112"/>
    </location>
</feature>
<organism evidence="11 12">
    <name type="scientific">Candidatus Nitrospira kreftii</name>
    <dbReference type="NCBI Taxonomy" id="2652173"/>
    <lineage>
        <taxon>Bacteria</taxon>
        <taxon>Pseudomonadati</taxon>
        <taxon>Nitrospirota</taxon>
        <taxon>Nitrospiria</taxon>
        <taxon>Nitrospirales</taxon>
        <taxon>Nitrospiraceae</taxon>
        <taxon>Nitrospira</taxon>
    </lineage>
</organism>
<dbReference type="InterPro" id="IPR011014">
    <property type="entry name" value="MscS_channel_TM-2"/>
</dbReference>
<dbReference type="GO" id="GO:0005886">
    <property type="term" value="C:plasma membrane"/>
    <property type="evidence" value="ECO:0007669"/>
    <property type="project" value="UniProtKB-SubCell"/>
</dbReference>
<evidence type="ECO:0000313" key="11">
    <source>
        <dbReference type="EMBL" id="QPD05230.1"/>
    </source>
</evidence>
<name>A0A7S8FG64_9BACT</name>
<keyword evidence="6 7" id="KW-0472">Membrane</keyword>
<evidence type="ECO:0000256" key="2">
    <source>
        <dbReference type="ARBA" id="ARBA00008017"/>
    </source>
</evidence>
<feature type="domain" description="Mechanosensitive ion channel MscS C-terminal" evidence="9">
    <location>
        <begin position="185"/>
        <end position="271"/>
    </location>
</feature>
<dbReference type="Pfam" id="PF00924">
    <property type="entry name" value="MS_channel_2nd"/>
    <property type="match status" value="1"/>
</dbReference>
<dbReference type="Proteomes" id="UP000593737">
    <property type="component" value="Chromosome"/>
</dbReference>
<keyword evidence="3" id="KW-1003">Cell membrane</keyword>
<evidence type="ECO:0000256" key="6">
    <source>
        <dbReference type="ARBA" id="ARBA00023136"/>
    </source>
</evidence>
<evidence type="ECO:0000259" key="9">
    <source>
        <dbReference type="Pfam" id="PF21082"/>
    </source>
</evidence>
<dbReference type="Pfam" id="PF21082">
    <property type="entry name" value="MS_channel_3rd"/>
    <property type="match status" value="1"/>
</dbReference>
<dbReference type="InterPro" id="IPR049142">
    <property type="entry name" value="MS_channel_1st"/>
</dbReference>
<evidence type="ECO:0000259" key="10">
    <source>
        <dbReference type="Pfam" id="PF21088"/>
    </source>
</evidence>
<reference evidence="11 12" key="1">
    <citation type="journal article" date="2020" name="ISME J.">
        <title>Enrichment and physiological characterization of a novel comammox Nitrospira indicates ammonium inhibition of complete nitrification.</title>
        <authorList>
            <person name="Sakoula D."/>
            <person name="Koch H."/>
            <person name="Frank J."/>
            <person name="Jetten M.S.M."/>
            <person name="van Kessel M.A.H.J."/>
            <person name="Lucker S."/>
        </authorList>
    </citation>
    <scope>NUCLEOTIDE SEQUENCE [LARGE SCALE GENOMIC DNA]</scope>
    <source>
        <strain evidence="11">Comreactor17</strain>
    </source>
</reference>
<dbReference type="Pfam" id="PF21088">
    <property type="entry name" value="MS_channel_1st"/>
    <property type="match status" value="1"/>
</dbReference>
<dbReference type="PANTHER" id="PTHR30460">
    <property type="entry name" value="MODERATE CONDUCTANCE MECHANOSENSITIVE CHANNEL YBIO"/>
    <property type="match status" value="1"/>
</dbReference>
<dbReference type="SUPFAM" id="SSF82689">
    <property type="entry name" value="Mechanosensitive channel protein MscS (YggB), C-terminal domain"/>
    <property type="match status" value="1"/>
</dbReference>
<evidence type="ECO:0000313" key="12">
    <source>
        <dbReference type="Proteomes" id="UP000593737"/>
    </source>
</evidence>
<evidence type="ECO:0000256" key="5">
    <source>
        <dbReference type="ARBA" id="ARBA00022989"/>
    </source>
</evidence>
<dbReference type="Gene3D" id="1.10.287.1260">
    <property type="match status" value="1"/>
</dbReference>
<dbReference type="EMBL" id="CP047423">
    <property type="protein sequence ID" value="QPD05230.1"/>
    <property type="molecule type" value="Genomic_DNA"/>
</dbReference>
<dbReference type="InterPro" id="IPR011066">
    <property type="entry name" value="MscS_channel_C_sf"/>
</dbReference>
<dbReference type="InterPro" id="IPR006685">
    <property type="entry name" value="MscS_channel_2nd"/>
</dbReference>
<keyword evidence="5 7" id="KW-1133">Transmembrane helix</keyword>
<gene>
    <name evidence="11" type="ORF">Nkreftii_003004</name>
</gene>
<dbReference type="PANTHER" id="PTHR30460:SF0">
    <property type="entry name" value="MODERATE CONDUCTANCE MECHANOSENSITIVE CHANNEL YBIO"/>
    <property type="match status" value="1"/>
</dbReference>
<dbReference type="InterPro" id="IPR023408">
    <property type="entry name" value="MscS_beta-dom_sf"/>
</dbReference>
<evidence type="ECO:0000259" key="8">
    <source>
        <dbReference type="Pfam" id="PF00924"/>
    </source>
</evidence>
<comment type="subcellular location">
    <subcellularLocation>
        <location evidence="1">Cell membrane</location>
        <topology evidence="1">Multi-pass membrane protein</topology>
    </subcellularLocation>
</comment>
<dbReference type="GO" id="GO:0008381">
    <property type="term" value="F:mechanosensitive monoatomic ion channel activity"/>
    <property type="evidence" value="ECO:0007669"/>
    <property type="project" value="InterPro"/>
</dbReference>
<dbReference type="KEGG" id="nkf:Nkreftii_003004"/>
<sequence>MVESYVTGFIDRWVGWSTTSGLRVLIIAVMMIVGLAIVRRAMDRFQKVYEGTLPTESQVKRATTLTHVIRDVARVAILTVGGMMMLSEVGVDLKPILAAAGLGGLAVGFGAQSLVKDVITGFFILLEDSIGVGDVVEIAGVGGVVEEVKLRTVTLRDLSGNVHVVPNGVIDKVKNMTKVYAFYLFEVGIAYREDVDEVMAVLRDIGDELRQDPQFSEDILEPLEMLGVDQFAESAVIIKCRIKTRPIKQWRVGREMNRRIKKTFDAKGIEIPFPHQTIYWGEPKQGTPPPLYVAGLQSAQPTSN</sequence>
<dbReference type="SUPFAM" id="SSF50182">
    <property type="entry name" value="Sm-like ribonucleoproteins"/>
    <property type="match status" value="1"/>
</dbReference>
<keyword evidence="4 7" id="KW-0812">Transmembrane</keyword>
<feature type="transmembrane region" description="Helical" evidence="7">
    <location>
        <begin position="20"/>
        <end position="38"/>
    </location>
</feature>
<dbReference type="InterPro" id="IPR045276">
    <property type="entry name" value="YbiO_bact"/>
</dbReference>
<comment type="similarity">
    <text evidence="2">Belongs to the MscS (TC 1.A.23) family.</text>
</comment>
<dbReference type="AlphaFoldDB" id="A0A7S8FG64"/>
<protein>
    <submittedName>
        <fullName evidence="11">Mechanosensitive ion channel protein MscS</fullName>
    </submittedName>
</protein>
<evidence type="ECO:0000256" key="7">
    <source>
        <dbReference type="SAM" id="Phobius"/>
    </source>
</evidence>
<proteinExistence type="inferred from homology"/>
<dbReference type="SUPFAM" id="SSF82861">
    <property type="entry name" value="Mechanosensitive channel protein MscS (YggB), transmembrane region"/>
    <property type="match status" value="1"/>
</dbReference>
<evidence type="ECO:0000256" key="1">
    <source>
        <dbReference type="ARBA" id="ARBA00004651"/>
    </source>
</evidence>